<evidence type="ECO:0000313" key="2">
    <source>
        <dbReference type="Proteomes" id="UP001216390"/>
    </source>
</evidence>
<gene>
    <name evidence="1" type="ORF">PO878_18950</name>
</gene>
<keyword evidence="2" id="KW-1185">Reference proteome</keyword>
<dbReference type="PROSITE" id="PS51257">
    <property type="entry name" value="PROKAR_LIPOPROTEIN"/>
    <property type="match status" value="1"/>
</dbReference>
<proteinExistence type="predicted"/>
<dbReference type="Proteomes" id="UP001216390">
    <property type="component" value="Chromosome"/>
</dbReference>
<evidence type="ECO:0000313" key="1">
    <source>
        <dbReference type="EMBL" id="WCO66581.1"/>
    </source>
</evidence>
<sequence>MRVTASARAAEVVAEMATRRSGTLTITIGTGCCESTAPFLYEDMFVGPEQQPVGEVEGVVIYAPDYLRRLYPDDQGPRLEVVDEMGESLSVETELGVRFALRGTGVDSTTEPEECAVPATAEKGPAVLRPVVGSPPPELQRLRIR</sequence>
<dbReference type="Pfam" id="PF05610">
    <property type="entry name" value="DUF779"/>
    <property type="match status" value="1"/>
</dbReference>
<accession>A0AAE9YEW6</accession>
<dbReference type="RefSeq" id="WP_272736104.1">
    <property type="nucleotide sequence ID" value="NZ_CP116942.1"/>
</dbReference>
<dbReference type="AlphaFoldDB" id="A0AAE9YEW6"/>
<name>A0AAE9YEW6_9ACTN</name>
<protein>
    <submittedName>
        <fullName evidence="1">DUF779 domain-containing protein</fullName>
    </submittedName>
</protein>
<dbReference type="KEGG" id="ima:PO878_18950"/>
<organism evidence="1 2">
    <name type="scientific">Iamia majanohamensis</name>
    <dbReference type="NCBI Taxonomy" id="467976"/>
    <lineage>
        <taxon>Bacteria</taxon>
        <taxon>Bacillati</taxon>
        <taxon>Actinomycetota</taxon>
        <taxon>Acidimicrobiia</taxon>
        <taxon>Acidimicrobiales</taxon>
        <taxon>Iamiaceae</taxon>
        <taxon>Iamia</taxon>
    </lineage>
</organism>
<reference evidence="1" key="1">
    <citation type="submission" date="2023-01" db="EMBL/GenBank/DDBJ databases">
        <title>The diversity of Class Acidimicrobiia in South China Sea sediment environments and the proposal of Iamia marina sp. nov., a novel species of the genus Iamia.</title>
        <authorList>
            <person name="He Y."/>
            <person name="Tian X."/>
        </authorList>
    </citation>
    <scope>NUCLEOTIDE SEQUENCE</scope>
    <source>
        <strain evidence="1">DSM 19957</strain>
    </source>
</reference>
<dbReference type="InterPro" id="IPR008497">
    <property type="entry name" value="DUF779"/>
</dbReference>
<dbReference type="EMBL" id="CP116942">
    <property type="protein sequence ID" value="WCO66581.1"/>
    <property type="molecule type" value="Genomic_DNA"/>
</dbReference>